<dbReference type="Proteomes" id="UP000807769">
    <property type="component" value="Unassembled WGS sequence"/>
</dbReference>
<comment type="caution">
    <text evidence="2">The sequence shown here is derived from an EMBL/GenBank/DDBJ whole genome shotgun (WGS) entry which is preliminary data.</text>
</comment>
<sequence length="177" mass="19806">MIATKIYLDNADVLAYFAVKNFDVTVNSMADERTASTMNWLNSALRSSLKSSTIVSQVQVRQWALMDPERTKRPPSKPTVKFRDLDSTLFDVDLDSNDSGDNWLEESEDPEIERDPMYRSCDTRVFVGSEDAHLDAPRLLDLLSEKPVEGASRTPQLQDSTVPTPPGGPVQWAFALP</sequence>
<protein>
    <submittedName>
        <fullName evidence="2">Uncharacterized protein</fullName>
    </submittedName>
</protein>
<reference evidence="2" key="1">
    <citation type="journal article" date="2020" name="New Phytol.">
        <title>Comparative genomics reveals dynamic genome evolution in host specialist ectomycorrhizal fungi.</title>
        <authorList>
            <person name="Lofgren L.A."/>
            <person name="Nguyen N.H."/>
            <person name="Vilgalys R."/>
            <person name="Ruytinx J."/>
            <person name="Liao H.L."/>
            <person name="Branco S."/>
            <person name="Kuo A."/>
            <person name="LaButti K."/>
            <person name="Lipzen A."/>
            <person name="Andreopoulos W."/>
            <person name="Pangilinan J."/>
            <person name="Riley R."/>
            <person name="Hundley H."/>
            <person name="Na H."/>
            <person name="Barry K."/>
            <person name="Grigoriev I.V."/>
            <person name="Stajich J.E."/>
            <person name="Kennedy P.G."/>
        </authorList>
    </citation>
    <scope>NUCLEOTIDE SEQUENCE</scope>
    <source>
        <strain evidence="2">MN1</strain>
    </source>
</reference>
<dbReference type="OrthoDB" id="3213974at2759"/>
<dbReference type="GeneID" id="64633472"/>
<dbReference type="EMBL" id="JABBWG010000005">
    <property type="protein sequence ID" value="KAG1822468.1"/>
    <property type="molecule type" value="Genomic_DNA"/>
</dbReference>
<evidence type="ECO:0000256" key="1">
    <source>
        <dbReference type="SAM" id="MobiDB-lite"/>
    </source>
</evidence>
<feature type="compositionally biased region" description="Polar residues" evidence="1">
    <location>
        <begin position="153"/>
        <end position="162"/>
    </location>
</feature>
<evidence type="ECO:0000313" key="2">
    <source>
        <dbReference type="EMBL" id="KAG1822468.1"/>
    </source>
</evidence>
<keyword evidence="3" id="KW-1185">Reference proteome</keyword>
<evidence type="ECO:0000313" key="3">
    <source>
        <dbReference type="Proteomes" id="UP000807769"/>
    </source>
</evidence>
<feature type="region of interest" description="Disordered" evidence="1">
    <location>
        <begin position="149"/>
        <end position="169"/>
    </location>
</feature>
<organism evidence="2 3">
    <name type="scientific">Suillus subaureus</name>
    <dbReference type="NCBI Taxonomy" id="48587"/>
    <lineage>
        <taxon>Eukaryota</taxon>
        <taxon>Fungi</taxon>
        <taxon>Dikarya</taxon>
        <taxon>Basidiomycota</taxon>
        <taxon>Agaricomycotina</taxon>
        <taxon>Agaricomycetes</taxon>
        <taxon>Agaricomycetidae</taxon>
        <taxon>Boletales</taxon>
        <taxon>Suillineae</taxon>
        <taxon>Suillaceae</taxon>
        <taxon>Suillus</taxon>
    </lineage>
</organism>
<dbReference type="AlphaFoldDB" id="A0A9P7EIH4"/>
<proteinExistence type="predicted"/>
<name>A0A9P7EIH4_9AGAM</name>
<gene>
    <name evidence="2" type="ORF">BJ212DRAFT_1476895</name>
</gene>
<accession>A0A9P7EIH4</accession>
<dbReference type="RefSeq" id="XP_041196874.1">
    <property type="nucleotide sequence ID" value="XM_041339456.1"/>
</dbReference>